<sequence>MRNVSAHGCLMVVTYMPGAQAKIILFTITLGKEVFPEKPSAVQAIMSDIKAETYAGWNFHSGTAICLFCQSIQKIGLCLIWHWVGFAWIWIAANCRLI</sequence>
<evidence type="ECO:0000313" key="1">
    <source>
        <dbReference type="EMBL" id="GAN79295.1"/>
    </source>
</evidence>
<proteinExistence type="predicted"/>
<keyword evidence="2" id="KW-1185">Reference proteome</keyword>
<comment type="caution">
    <text evidence="1">The sequence shown here is derived from an EMBL/GenBank/DDBJ whole genome shotgun (WGS) entry which is preliminary data.</text>
</comment>
<evidence type="ECO:0000313" key="2">
    <source>
        <dbReference type="Proteomes" id="UP000032668"/>
    </source>
</evidence>
<organism evidence="1 2">
    <name type="scientific">Acidocella aminolytica 101 = DSM 11237</name>
    <dbReference type="NCBI Taxonomy" id="1120923"/>
    <lineage>
        <taxon>Bacteria</taxon>
        <taxon>Pseudomonadati</taxon>
        <taxon>Pseudomonadota</taxon>
        <taxon>Alphaproteobacteria</taxon>
        <taxon>Acetobacterales</taxon>
        <taxon>Acidocellaceae</taxon>
        <taxon>Acidocella</taxon>
    </lineage>
</organism>
<accession>A0A0D6PC10</accession>
<protein>
    <submittedName>
        <fullName evidence="1">Uncharacterized protein</fullName>
    </submittedName>
</protein>
<gene>
    <name evidence="1" type="ORF">Aam_020_059</name>
</gene>
<dbReference type="EMBL" id="BANC01000020">
    <property type="protein sequence ID" value="GAN79295.1"/>
    <property type="molecule type" value="Genomic_DNA"/>
</dbReference>
<dbReference type="Proteomes" id="UP000032668">
    <property type="component" value="Unassembled WGS sequence"/>
</dbReference>
<name>A0A0D6PC10_9PROT</name>
<reference evidence="1 2" key="1">
    <citation type="submission" date="2012-11" db="EMBL/GenBank/DDBJ databases">
        <title>Whole genome sequence of Acidocella aminolytica 101 = DSM 11237.</title>
        <authorList>
            <person name="Azuma Y."/>
            <person name="Higashiura N."/>
            <person name="Hirakawa H."/>
            <person name="Matsushita K."/>
        </authorList>
    </citation>
    <scope>NUCLEOTIDE SEQUENCE [LARGE SCALE GENOMIC DNA]</scope>
    <source>
        <strain evidence="2">101 / DSM 11237</strain>
    </source>
</reference>
<dbReference type="AlphaFoldDB" id="A0A0D6PC10"/>